<accession>A0A9W8DQL6</accession>
<sequence>MTFAPFSDRFYRVTETSDRPSAKKPTSPATDYASFYWGAQPAPATRSPSPVPHRSTASPPPPASHTFVSFRPATPPPKAQPARSINPVTSENVTDAHGVYTVQWDASFRPTKCGYVIEGHQLVVVAEFGQTVMRHHFTLPENANLEQVTVTYKDGLFKAHAPRVGSTWKVNWLH</sequence>
<dbReference type="EMBL" id="JANBPT010000697">
    <property type="protein sequence ID" value="KAJ1914218.1"/>
    <property type="molecule type" value="Genomic_DNA"/>
</dbReference>
<protein>
    <submittedName>
        <fullName evidence="2">Uncharacterized protein</fullName>
    </submittedName>
</protein>
<evidence type="ECO:0000256" key="1">
    <source>
        <dbReference type="SAM" id="MobiDB-lite"/>
    </source>
</evidence>
<comment type="caution">
    <text evidence="2">The sequence shown here is derived from an EMBL/GenBank/DDBJ whole genome shotgun (WGS) entry which is preliminary data.</text>
</comment>
<gene>
    <name evidence="2" type="ORF">IWQ60_008894</name>
</gene>
<name>A0A9W8DQL6_9FUNG</name>
<keyword evidence="3" id="KW-1185">Reference proteome</keyword>
<reference evidence="2" key="1">
    <citation type="submission" date="2022-07" db="EMBL/GenBank/DDBJ databases">
        <title>Phylogenomic reconstructions and comparative analyses of Kickxellomycotina fungi.</title>
        <authorList>
            <person name="Reynolds N.K."/>
            <person name="Stajich J.E."/>
            <person name="Barry K."/>
            <person name="Grigoriev I.V."/>
            <person name="Crous P."/>
            <person name="Smith M.E."/>
        </authorList>
    </citation>
    <scope>NUCLEOTIDE SEQUENCE</scope>
    <source>
        <strain evidence="2">RSA 861</strain>
    </source>
</reference>
<dbReference type="AlphaFoldDB" id="A0A9W8DQL6"/>
<dbReference type="CDD" id="cd06464">
    <property type="entry name" value="ACD_sHsps-like"/>
    <property type="match status" value="1"/>
</dbReference>
<feature type="region of interest" description="Disordered" evidence="1">
    <location>
        <begin position="1"/>
        <end position="86"/>
    </location>
</feature>
<feature type="compositionally biased region" description="Basic and acidic residues" evidence="1">
    <location>
        <begin position="9"/>
        <end position="21"/>
    </location>
</feature>
<proteinExistence type="predicted"/>
<organism evidence="2 3">
    <name type="scientific">Tieghemiomyces parasiticus</name>
    <dbReference type="NCBI Taxonomy" id="78921"/>
    <lineage>
        <taxon>Eukaryota</taxon>
        <taxon>Fungi</taxon>
        <taxon>Fungi incertae sedis</taxon>
        <taxon>Zoopagomycota</taxon>
        <taxon>Kickxellomycotina</taxon>
        <taxon>Dimargaritomycetes</taxon>
        <taxon>Dimargaritales</taxon>
        <taxon>Dimargaritaceae</taxon>
        <taxon>Tieghemiomyces</taxon>
    </lineage>
</organism>
<evidence type="ECO:0000313" key="2">
    <source>
        <dbReference type="EMBL" id="KAJ1914218.1"/>
    </source>
</evidence>
<evidence type="ECO:0000313" key="3">
    <source>
        <dbReference type="Proteomes" id="UP001150569"/>
    </source>
</evidence>
<dbReference type="Proteomes" id="UP001150569">
    <property type="component" value="Unassembled WGS sequence"/>
</dbReference>